<reference evidence="2" key="1">
    <citation type="submission" date="2023-06" db="EMBL/GenBank/DDBJ databases">
        <title>Identification and characterization of horizontal gene transfer across gut microbiota members of farm animals based on homology search.</title>
        <authorList>
            <person name="Zeman M."/>
            <person name="Kubasova T."/>
            <person name="Jahodarova E."/>
            <person name="Nykrynova M."/>
            <person name="Rychlik I."/>
        </authorList>
    </citation>
    <scope>NUCLEOTIDE SEQUENCE [LARGE SCALE GENOMIC DNA]</scope>
    <source>
        <strain evidence="2">154_Feed</strain>
    </source>
</reference>
<evidence type="ECO:0000313" key="2">
    <source>
        <dbReference type="Proteomes" id="UP001529421"/>
    </source>
</evidence>
<protein>
    <submittedName>
        <fullName evidence="1">Uncharacterized protein</fullName>
    </submittedName>
</protein>
<accession>A0ABT7VAW6</accession>
<keyword evidence="2" id="KW-1185">Reference proteome</keyword>
<dbReference type="RefSeq" id="WP_289545822.1">
    <property type="nucleotide sequence ID" value="NZ_JAUDDZ010000015.1"/>
</dbReference>
<comment type="caution">
    <text evidence="1">The sequence shown here is derived from an EMBL/GenBank/DDBJ whole genome shotgun (WGS) entry which is preliminary data.</text>
</comment>
<organism evidence="1 2">
    <name type="scientific">Enorma phocaeensis</name>
    <dbReference type="NCBI Taxonomy" id="1871019"/>
    <lineage>
        <taxon>Bacteria</taxon>
        <taxon>Bacillati</taxon>
        <taxon>Actinomycetota</taxon>
        <taxon>Coriobacteriia</taxon>
        <taxon>Coriobacteriales</taxon>
        <taxon>Coriobacteriaceae</taxon>
        <taxon>Enorma</taxon>
    </lineage>
</organism>
<evidence type="ECO:0000313" key="1">
    <source>
        <dbReference type="EMBL" id="MDM8275640.1"/>
    </source>
</evidence>
<name>A0ABT7VAW6_9ACTN</name>
<sequence length="76" mass="8331">MAWIPQDGTALEQSGFVAAFRCGVHAMTALERCSSIFRRASSEEQRMRTPAMKAMCFATKELSPLTGLHDLLASNP</sequence>
<gene>
    <name evidence="1" type="ORF">QUW28_09085</name>
</gene>
<proteinExistence type="predicted"/>
<dbReference type="EMBL" id="JAUDDZ010000015">
    <property type="protein sequence ID" value="MDM8275640.1"/>
    <property type="molecule type" value="Genomic_DNA"/>
</dbReference>
<dbReference type="Proteomes" id="UP001529421">
    <property type="component" value="Unassembled WGS sequence"/>
</dbReference>